<accession>A0AAV4DPT4</accession>
<keyword evidence="3" id="KW-1185">Reference proteome</keyword>
<dbReference type="Proteomes" id="UP000735302">
    <property type="component" value="Unassembled WGS sequence"/>
</dbReference>
<proteinExistence type="predicted"/>
<gene>
    <name evidence="2" type="ORF">PoB_007265500</name>
</gene>
<dbReference type="EMBL" id="BLXT01008169">
    <property type="protein sequence ID" value="GFO46150.1"/>
    <property type="molecule type" value="Genomic_DNA"/>
</dbReference>
<sequence length="94" mass="10240">MENPTFLNDADVPESTVTPLHIRMLNNLGYTDPSTDDHAQKDQSNVRTVSGSYGACVDGRSKGGKLGDLGNYPELFKSNFRLLFATPHCTLGHS</sequence>
<organism evidence="2 3">
    <name type="scientific">Plakobranchus ocellatus</name>
    <dbReference type="NCBI Taxonomy" id="259542"/>
    <lineage>
        <taxon>Eukaryota</taxon>
        <taxon>Metazoa</taxon>
        <taxon>Spiralia</taxon>
        <taxon>Lophotrochozoa</taxon>
        <taxon>Mollusca</taxon>
        <taxon>Gastropoda</taxon>
        <taxon>Heterobranchia</taxon>
        <taxon>Euthyneura</taxon>
        <taxon>Panpulmonata</taxon>
        <taxon>Sacoglossa</taxon>
        <taxon>Placobranchoidea</taxon>
        <taxon>Plakobranchidae</taxon>
        <taxon>Plakobranchus</taxon>
    </lineage>
</organism>
<comment type="caution">
    <text evidence="2">The sequence shown here is derived from an EMBL/GenBank/DDBJ whole genome shotgun (WGS) entry which is preliminary data.</text>
</comment>
<reference evidence="2 3" key="1">
    <citation type="journal article" date="2021" name="Elife">
        <title>Chloroplast acquisition without the gene transfer in kleptoplastic sea slugs, Plakobranchus ocellatus.</title>
        <authorList>
            <person name="Maeda T."/>
            <person name="Takahashi S."/>
            <person name="Yoshida T."/>
            <person name="Shimamura S."/>
            <person name="Takaki Y."/>
            <person name="Nagai Y."/>
            <person name="Toyoda A."/>
            <person name="Suzuki Y."/>
            <person name="Arimoto A."/>
            <person name="Ishii H."/>
            <person name="Satoh N."/>
            <person name="Nishiyama T."/>
            <person name="Hasebe M."/>
            <person name="Maruyama T."/>
            <person name="Minagawa J."/>
            <person name="Obokata J."/>
            <person name="Shigenobu S."/>
        </authorList>
    </citation>
    <scope>NUCLEOTIDE SEQUENCE [LARGE SCALE GENOMIC DNA]</scope>
</reference>
<protein>
    <submittedName>
        <fullName evidence="2">Uncharacterized protein</fullName>
    </submittedName>
</protein>
<name>A0AAV4DPT4_9GAST</name>
<evidence type="ECO:0000313" key="2">
    <source>
        <dbReference type="EMBL" id="GFO46150.1"/>
    </source>
</evidence>
<evidence type="ECO:0000313" key="3">
    <source>
        <dbReference type="Proteomes" id="UP000735302"/>
    </source>
</evidence>
<dbReference type="AlphaFoldDB" id="A0AAV4DPT4"/>
<feature type="region of interest" description="Disordered" evidence="1">
    <location>
        <begin position="28"/>
        <end position="47"/>
    </location>
</feature>
<evidence type="ECO:0000256" key="1">
    <source>
        <dbReference type="SAM" id="MobiDB-lite"/>
    </source>
</evidence>